<proteinExistence type="predicted"/>
<dbReference type="AlphaFoldDB" id="A0A645AET6"/>
<comment type="caution">
    <text evidence="1">The sequence shown here is derived from an EMBL/GenBank/DDBJ whole genome shotgun (WGS) entry which is preliminary data.</text>
</comment>
<dbReference type="EMBL" id="VSSQ01011987">
    <property type="protein sequence ID" value="MPM48184.1"/>
    <property type="molecule type" value="Genomic_DNA"/>
</dbReference>
<protein>
    <submittedName>
        <fullName evidence="1">Uncharacterized protein</fullName>
    </submittedName>
</protein>
<organism evidence="1">
    <name type="scientific">bioreactor metagenome</name>
    <dbReference type="NCBI Taxonomy" id="1076179"/>
    <lineage>
        <taxon>unclassified sequences</taxon>
        <taxon>metagenomes</taxon>
        <taxon>ecological metagenomes</taxon>
    </lineage>
</organism>
<sequence>MIVYRDGQGHFCVVLTDDILIEYFLDFSRSGECLRHIWTGLIIRRFGVFQNAHAQMDAFIADIGSRTRNNTGDLLLMLSAERTANGLSFIVFGHILPLTQRSRSIRLLLLMVIIAYKLLCR</sequence>
<gene>
    <name evidence="1" type="ORF">SDC9_94908</name>
</gene>
<name>A0A645AET6_9ZZZZ</name>
<accession>A0A645AET6</accession>
<reference evidence="1" key="1">
    <citation type="submission" date="2019-08" db="EMBL/GenBank/DDBJ databases">
        <authorList>
            <person name="Kucharzyk K."/>
            <person name="Murdoch R.W."/>
            <person name="Higgins S."/>
            <person name="Loffler F."/>
        </authorList>
    </citation>
    <scope>NUCLEOTIDE SEQUENCE</scope>
</reference>
<evidence type="ECO:0000313" key="1">
    <source>
        <dbReference type="EMBL" id="MPM48184.1"/>
    </source>
</evidence>